<dbReference type="GO" id="GO:0006310">
    <property type="term" value="P:DNA recombination"/>
    <property type="evidence" value="ECO:0007669"/>
    <property type="project" value="UniProtKB-KW"/>
</dbReference>
<dbReference type="InterPro" id="IPR010095">
    <property type="entry name" value="Cas12f1-like_TNB"/>
</dbReference>
<dbReference type="InterPro" id="IPR001959">
    <property type="entry name" value="Transposase"/>
</dbReference>
<dbReference type="NCBIfam" id="NF040570">
    <property type="entry name" value="guided_TnpB"/>
    <property type="match status" value="1"/>
</dbReference>
<dbReference type="PANTHER" id="PTHR30405:SF25">
    <property type="entry name" value="RNA-GUIDED DNA ENDONUCLEASE INSQ-RELATED"/>
    <property type="match status" value="1"/>
</dbReference>
<evidence type="ECO:0000256" key="5">
    <source>
        <dbReference type="ARBA" id="ARBA00023172"/>
    </source>
</evidence>
<feature type="domain" description="Cas12f1-like TNB" evidence="8">
    <location>
        <begin position="247"/>
        <end position="312"/>
    </location>
</feature>
<dbReference type="GO" id="GO:0032196">
    <property type="term" value="P:transposition"/>
    <property type="evidence" value="ECO:0007669"/>
    <property type="project" value="UniProtKB-KW"/>
</dbReference>
<dbReference type="InterPro" id="IPR051399">
    <property type="entry name" value="RNA-guided_DNA_endo/Transpos"/>
</dbReference>
<evidence type="ECO:0000256" key="1">
    <source>
        <dbReference type="ARBA" id="ARBA00008761"/>
    </source>
</evidence>
<evidence type="ECO:0000259" key="8">
    <source>
        <dbReference type="Pfam" id="PF07282"/>
    </source>
</evidence>
<dbReference type="PATRIC" id="fig|1227494.3.peg.3546"/>
<dbReference type="Proteomes" id="UP000011511">
    <property type="component" value="Unassembled WGS sequence"/>
</dbReference>
<proteinExistence type="inferred from homology"/>
<dbReference type="AlphaFoldDB" id="L9ZEK2"/>
<reference evidence="9 10" key="1">
    <citation type="journal article" date="2014" name="PLoS Genet.">
        <title>Phylogenetically driven sequencing of extremely halophilic archaea reveals strategies for static and dynamic osmo-response.</title>
        <authorList>
            <person name="Becker E.A."/>
            <person name="Seitzer P.M."/>
            <person name="Tritt A."/>
            <person name="Larsen D."/>
            <person name="Krusor M."/>
            <person name="Yao A.I."/>
            <person name="Wu D."/>
            <person name="Madern D."/>
            <person name="Eisen J.A."/>
            <person name="Darling A.E."/>
            <person name="Facciotti M.T."/>
        </authorList>
    </citation>
    <scope>NUCLEOTIDE SEQUENCE [LARGE SCALE GENOMIC DNA]</scope>
    <source>
        <strain evidence="9 10">JCM 12890</strain>
    </source>
</reference>
<evidence type="ECO:0000313" key="9">
    <source>
        <dbReference type="EMBL" id="ELY83598.1"/>
    </source>
</evidence>
<sequence>MHNRLPELKDEWQELKQVHSKVLQRVVTQLYDNLKSLSEQKKNGYKVGKLRYKGKGWFKTIEYNQSGFQVKETDTRLDLLQLSKIGKIPIRLHREIRGEVKGIIVKKDSAGDWFAIFQTEHDEPNISVTDSDSEKSVVGIDLGITHFAVDSDGNRIEHPKNVEKAEERLQKEQRNLSRKEKGSNNYEKQRKELARVHKRVKNRRTDFLHKLSTAYVNKYDIIAVEDLNVSDMVQGQKNSKNTMDSAWRTFIQMLLYKAESAGTEVILVDPKDTTKECSKCAVKTDKKLWQRKHSCPSCGYETDRDFNAARNILRKGIEESEIVGKGQAEVTPADTGTAADTKNSESFCDVSASTVVETGSPLPPRSIAERWWRVVHSELDPGDAVTDSPPTYLRHYLDADRQEELIEEVLDDYSIPEDLYFDAKKAVFLSKGPSASLETVDRAREEADLEPVSEMLDEGGA</sequence>
<evidence type="ECO:0000256" key="6">
    <source>
        <dbReference type="SAM" id="MobiDB-lite"/>
    </source>
</evidence>
<accession>L9ZEK2</accession>
<comment type="caution">
    <text evidence="9">The sequence shown here is derived from an EMBL/GenBank/DDBJ whole genome shotgun (WGS) entry which is preliminary data.</text>
</comment>
<dbReference type="GO" id="GO:0003677">
    <property type="term" value="F:DNA binding"/>
    <property type="evidence" value="ECO:0007669"/>
    <property type="project" value="UniProtKB-KW"/>
</dbReference>
<dbReference type="Pfam" id="PF01385">
    <property type="entry name" value="OrfB_IS605"/>
    <property type="match status" value="1"/>
</dbReference>
<gene>
    <name evidence="9" type="ORF">C485_17637</name>
</gene>
<dbReference type="EMBL" id="AOIK01000043">
    <property type="protein sequence ID" value="ELY83598.1"/>
    <property type="molecule type" value="Genomic_DNA"/>
</dbReference>
<keyword evidence="10" id="KW-1185">Reference proteome</keyword>
<feature type="domain" description="Probable transposase IS891/IS1136/IS1341" evidence="7">
    <location>
        <begin position="124"/>
        <end position="234"/>
    </location>
</feature>
<evidence type="ECO:0000313" key="10">
    <source>
        <dbReference type="Proteomes" id="UP000011511"/>
    </source>
</evidence>
<keyword evidence="4" id="KW-0238">DNA-binding</keyword>
<keyword evidence="5" id="KW-0233">DNA recombination</keyword>
<evidence type="ECO:0000259" key="7">
    <source>
        <dbReference type="Pfam" id="PF01385"/>
    </source>
</evidence>
<evidence type="ECO:0000256" key="2">
    <source>
        <dbReference type="ARBA" id="ARBA00011044"/>
    </source>
</evidence>
<name>L9ZEK2_NATA2</name>
<dbReference type="NCBIfam" id="TIGR01766">
    <property type="entry name" value="IS200/IS605 family accessory protein TnpB-like domain"/>
    <property type="match status" value="1"/>
</dbReference>
<organism evidence="9 10">
    <name type="scientific">Natrinema altunense (strain JCM 12890 / CGMCC 1.3731 / AJ2)</name>
    <dbReference type="NCBI Taxonomy" id="1227494"/>
    <lineage>
        <taxon>Archaea</taxon>
        <taxon>Methanobacteriati</taxon>
        <taxon>Methanobacteriota</taxon>
        <taxon>Stenosarchaea group</taxon>
        <taxon>Halobacteria</taxon>
        <taxon>Halobacteriales</taxon>
        <taxon>Natrialbaceae</taxon>
        <taxon>Natrinema</taxon>
    </lineage>
</organism>
<dbReference type="Pfam" id="PF07282">
    <property type="entry name" value="Cas12f1-like_TNB"/>
    <property type="match status" value="1"/>
</dbReference>
<dbReference type="PANTHER" id="PTHR30405">
    <property type="entry name" value="TRANSPOSASE"/>
    <property type="match status" value="1"/>
</dbReference>
<keyword evidence="3" id="KW-0815">Transposition</keyword>
<feature type="compositionally biased region" description="Acidic residues" evidence="6">
    <location>
        <begin position="447"/>
        <end position="461"/>
    </location>
</feature>
<protein>
    <submittedName>
        <fullName evidence="9">Transposase, IS605 OrfB family protein</fullName>
    </submittedName>
</protein>
<evidence type="ECO:0000256" key="3">
    <source>
        <dbReference type="ARBA" id="ARBA00022578"/>
    </source>
</evidence>
<comment type="similarity">
    <text evidence="1">In the C-terminal section; belongs to the transposase 35 family.</text>
</comment>
<feature type="region of interest" description="Disordered" evidence="6">
    <location>
        <begin position="433"/>
        <end position="461"/>
    </location>
</feature>
<evidence type="ECO:0000256" key="4">
    <source>
        <dbReference type="ARBA" id="ARBA00023125"/>
    </source>
</evidence>
<feature type="region of interest" description="Disordered" evidence="6">
    <location>
        <begin position="165"/>
        <end position="192"/>
    </location>
</feature>
<comment type="similarity">
    <text evidence="2">In the N-terminal section; belongs to the transposase 2 family.</text>
</comment>